<sequence length="461" mass="53363">MSLQNYRIPRVNRDKFKATQEDRTNSPSNRMPDNYDRGDRRRGQGYFRSRYTGMRFPEGWLKYDNVGRDLEGTRFVPFKTPLKRAFFEHKDDLHPELQFDVLALVNCAARAGKVLGLVIDLTNTNRYYERSEWESHGVKYEKLNCPGHEVNEREDIVETFIEIVKNFVNDPQNDGKLIGVHCTHAISLFEYSRGHPMERSKYKKSLYEAEIRRRIRDGDEECSEAIQKLKETAEAQEDSSERPLKVEDGQMSETAHENLAEEFSTTGLGGSEHSDSPDTQVASQSEVERVDSEETDSFSVPALFCPYHKHIGKHLMPLGETEMQLHLIKCRKAYFKHHHNTELLCCPHRMCLVSPPEFALHVAMCQESILTRQDKEFIDKPIIVMQLPNNFDEMLRQQVQGDVTRARYDSDESSETHSGEDSDKDRPRRRRQYDSDEDEEGDNRSVKSSISSSSAENLDLD</sequence>
<reference evidence="2" key="1">
    <citation type="submission" date="2020-10" db="EMBL/GenBank/DDBJ databases">
        <authorList>
            <person name="Kikuchi T."/>
        </authorList>
    </citation>
    <scope>NUCLEOTIDE SEQUENCE</scope>
    <source>
        <strain evidence="2">NKZ352</strain>
    </source>
</reference>
<dbReference type="PANTHER" id="PTHR10367">
    <property type="entry name" value="MRNA-CAPPING ENZYME"/>
    <property type="match status" value="1"/>
</dbReference>
<feature type="compositionally biased region" description="Basic and acidic residues" evidence="1">
    <location>
        <begin position="12"/>
        <end position="24"/>
    </location>
</feature>
<dbReference type="EMBL" id="CAJGYM010000076">
    <property type="protein sequence ID" value="CAD6196618.1"/>
    <property type="molecule type" value="Genomic_DNA"/>
</dbReference>
<dbReference type="Gene3D" id="3.90.190.10">
    <property type="entry name" value="Protein tyrosine phosphatase superfamily"/>
    <property type="match status" value="1"/>
</dbReference>
<organism evidence="2 3">
    <name type="scientific">Caenorhabditis auriculariae</name>
    <dbReference type="NCBI Taxonomy" id="2777116"/>
    <lineage>
        <taxon>Eukaryota</taxon>
        <taxon>Metazoa</taxon>
        <taxon>Ecdysozoa</taxon>
        <taxon>Nematoda</taxon>
        <taxon>Chromadorea</taxon>
        <taxon>Rhabditida</taxon>
        <taxon>Rhabditina</taxon>
        <taxon>Rhabditomorpha</taxon>
        <taxon>Rhabditoidea</taxon>
        <taxon>Rhabditidae</taxon>
        <taxon>Peloderinae</taxon>
        <taxon>Caenorhabditis</taxon>
    </lineage>
</organism>
<feature type="compositionally biased region" description="Basic and acidic residues" evidence="1">
    <location>
        <begin position="33"/>
        <end position="42"/>
    </location>
</feature>
<evidence type="ECO:0000313" key="2">
    <source>
        <dbReference type="EMBL" id="CAD6196618.1"/>
    </source>
</evidence>
<protein>
    <submittedName>
        <fullName evidence="2">Uncharacterized protein</fullName>
    </submittedName>
</protein>
<feature type="region of interest" description="Disordered" evidence="1">
    <location>
        <begin position="265"/>
        <end position="294"/>
    </location>
</feature>
<dbReference type="Proteomes" id="UP000835052">
    <property type="component" value="Unassembled WGS sequence"/>
</dbReference>
<dbReference type="AlphaFoldDB" id="A0A8S1HJ85"/>
<evidence type="ECO:0000313" key="3">
    <source>
        <dbReference type="Proteomes" id="UP000835052"/>
    </source>
</evidence>
<feature type="region of interest" description="Disordered" evidence="1">
    <location>
        <begin position="404"/>
        <end position="461"/>
    </location>
</feature>
<dbReference type="SUPFAM" id="SSF52799">
    <property type="entry name" value="(Phosphotyrosine protein) phosphatases II"/>
    <property type="match status" value="1"/>
</dbReference>
<evidence type="ECO:0000256" key="1">
    <source>
        <dbReference type="SAM" id="MobiDB-lite"/>
    </source>
</evidence>
<name>A0A8S1HJ85_9PELO</name>
<proteinExistence type="predicted"/>
<dbReference type="OrthoDB" id="428974at2759"/>
<feature type="compositionally biased region" description="Basic and acidic residues" evidence="1">
    <location>
        <begin position="404"/>
        <end position="426"/>
    </location>
</feature>
<dbReference type="InterPro" id="IPR029021">
    <property type="entry name" value="Prot-tyrosine_phosphatase-like"/>
</dbReference>
<dbReference type="InterPro" id="IPR051029">
    <property type="entry name" value="mRNA_Capping_Enz/RNA_Phosphat"/>
</dbReference>
<feature type="region of interest" description="Disordered" evidence="1">
    <location>
        <begin position="230"/>
        <end position="252"/>
    </location>
</feature>
<gene>
    <name evidence="2" type="ORF">CAUJ_LOCUS12532</name>
</gene>
<keyword evidence="3" id="KW-1185">Reference proteome</keyword>
<dbReference type="GO" id="GO:0004651">
    <property type="term" value="F:polynucleotide 5'-phosphatase activity"/>
    <property type="evidence" value="ECO:0007669"/>
    <property type="project" value="TreeGrafter"/>
</dbReference>
<comment type="caution">
    <text evidence="2">The sequence shown here is derived from an EMBL/GenBank/DDBJ whole genome shotgun (WGS) entry which is preliminary data.</text>
</comment>
<accession>A0A8S1HJ85</accession>
<feature type="region of interest" description="Disordered" evidence="1">
    <location>
        <begin position="12"/>
        <end position="43"/>
    </location>
</feature>
<dbReference type="PANTHER" id="PTHR10367:SF9">
    <property type="entry name" value="DUAL-SPECIFICITY PHOSPHATASE 11 (RNA_RNP COMPLEX 1-INTERACTING)"/>
    <property type="match status" value="1"/>
</dbReference>